<name>A0A6J7LGD2_9ZZZZ</name>
<organism evidence="2">
    <name type="scientific">freshwater metagenome</name>
    <dbReference type="NCBI Taxonomy" id="449393"/>
    <lineage>
        <taxon>unclassified sequences</taxon>
        <taxon>metagenomes</taxon>
        <taxon>ecological metagenomes</taxon>
    </lineage>
</organism>
<feature type="compositionally biased region" description="Low complexity" evidence="1">
    <location>
        <begin position="28"/>
        <end position="42"/>
    </location>
</feature>
<gene>
    <name evidence="2" type="ORF">UFOPK3772_02985</name>
</gene>
<dbReference type="EMBL" id="CAFBNE010000143">
    <property type="protein sequence ID" value="CAB4967560.1"/>
    <property type="molecule type" value="Genomic_DNA"/>
</dbReference>
<evidence type="ECO:0000313" key="2">
    <source>
        <dbReference type="EMBL" id="CAB4967560.1"/>
    </source>
</evidence>
<sequence length="110" mass="11814">MWISTWAPSAYVGTLGTAVTKAGSGIEGSSYTASGSGTGAKSSYCEYPSSPYVQPTVNVGRHKNAKGINRDLTIFRFTTSPFESTQIFVENIRQSPARILGLQGRVTYLN</sequence>
<reference evidence="2" key="1">
    <citation type="submission" date="2020-05" db="EMBL/GenBank/DDBJ databases">
        <authorList>
            <person name="Chiriac C."/>
            <person name="Salcher M."/>
            <person name="Ghai R."/>
            <person name="Kavagutti S V."/>
        </authorList>
    </citation>
    <scope>NUCLEOTIDE SEQUENCE</scope>
</reference>
<protein>
    <submittedName>
        <fullName evidence="2">Unannotated protein</fullName>
    </submittedName>
</protein>
<feature type="region of interest" description="Disordered" evidence="1">
    <location>
        <begin position="23"/>
        <end position="42"/>
    </location>
</feature>
<proteinExistence type="predicted"/>
<dbReference type="AlphaFoldDB" id="A0A6J7LGD2"/>
<evidence type="ECO:0000256" key="1">
    <source>
        <dbReference type="SAM" id="MobiDB-lite"/>
    </source>
</evidence>
<accession>A0A6J7LGD2</accession>